<organism evidence="1 2">
    <name type="scientific">Salinibacillus xinjiangensis</name>
    <dbReference type="NCBI Taxonomy" id="1229268"/>
    <lineage>
        <taxon>Bacteria</taxon>
        <taxon>Bacillati</taxon>
        <taxon>Bacillota</taxon>
        <taxon>Bacilli</taxon>
        <taxon>Bacillales</taxon>
        <taxon>Bacillaceae</taxon>
        <taxon>Salinibacillus</taxon>
    </lineage>
</organism>
<evidence type="ECO:0000313" key="2">
    <source>
        <dbReference type="Proteomes" id="UP000480185"/>
    </source>
</evidence>
<comment type="caution">
    <text evidence="1">The sequence shown here is derived from an EMBL/GenBank/DDBJ whole genome shotgun (WGS) entry which is preliminary data.</text>
</comment>
<evidence type="ECO:0000313" key="1">
    <source>
        <dbReference type="EMBL" id="MRG87100.1"/>
    </source>
</evidence>
<sequence>MGYVLPIRPFHYDTYHQRVIGNKQPAITLDKPQPIQNSVAFKQNYSTNYTPIKREKTKVVKFNMMSKEKQLEIFSEFTGKGLHINERI</sequence>
<keyword evidence="2" id="KW-1185">Reference proteome</keyword>
<dbReference type="Proteomes" id="UP000480185">
    <property type="component" value="Unassembled WGS sequence"/>
</dbReference>
<dbReference type="AlphaFoldDB" id="A0A6G1X898"/>
<dbReference type="RefSeq" id="WP_153728987.1">
    <property type="nucleotide sequence ID" value="NZ_WJNH01000007.1"/>
</dbReference>
<name>A0A6G1X898_9BACI</name>
<protein>
    <submittedName>
        <fullName evidence="1">Uncharacterized protein</fullName>
    </submittedName>
</protein>
<reference evidence="1 2" key="1">
    <citation type="submission" date="2019-11" db="EMBL/GenBank/DDBJ databases">
        <authorList>
            <person name="Li J."/>
        </authorList>
    </citation>
    <scope>NUCLEOTIDE SEQUENCE [LARGE SCALE GENOMIC DNA]</scope>
    <source>
        <strain evidence="1 2">J4</strain>
    </source>
</reference>
<proteinExistence type="predicted"/>
<accession>A0A6G1X898</accession>
<dbReference type="OrthoDB" id="2706316at2"/>
<dbReference type="EMBL" id="WJNH01000007">
    <property type="protein sequence ID" value="MRG87100.1"/>
    <property type="molecule type" value="Genomic_DNA"/>
</dbReference>
<gene>
    <name evidence="1" type="ORF">GH754_12345</name>
</gene>